<dbReference type="Proteomes" id="UP001163850">
    <property type="component" value="Unassembled WGS sequence"/>
</dbReference>
<dbReference type="SUPFAM" id="SSF52540">
    <property type="entry name" value="P-loop containing nucleoside triphosphate hydrolases"/>
    <property type="match status" value="1"/>
</dbReference>
<protein>
    <recommendedName>
        <fullName evidence="3">UvrD-like helicase C-terminal domain-containing protein</fullName>
    </recommendedName>
</protein>
<evidence type="ECO:0008006" key="3">
    <source>
        <dbReference type="Google" id="ProtNLM"/>
    </source>
</evidence>
<dbReference type="EMBL" id="MU802211">
    <property type="protein sequence ID" value="KAJ3980209.1"/>
    <property type="molecule type" value="Genomic_DNA"/>
</dbReference>
<dbReference type="InterPro" id="IPR027417">
    <property type="entry name" value="P-loop_NTPase"/>
</dbReference>
<proteinExistence type="predicted"/>
<sequence length="133" mass="15053">MRVSVQQKKGPLASCTIKHKQFPLTPAYAFTDYRAQGQTIAVIIIDIASPPTGSLNLFNIYVALSRSSGRENIRFLRDFNPDILLQGHSAELLAEDDKLEKIEKETRKEEMRKGRRIDAVYTTNPVFTRSEIG</sequence>
<gene>
    <name evidence="1" type="ORF">F5890DRAFT_1420047</name>
</gene>
<evidence type="ECO:0000313" key="2">
    <source>
        <dbReference type="Proteomes" id="UP001163850"/>
    </source>
</evidence>
<accession>A0AA38PR25</accession>
<evidence type="ECO:0000313" key="1">
    <source>
        <dbReference type="EMBL" id="KAJ3980209.1"/>
    </source>
</evidence>
<reference evidence="1" key="1">
    <citation type="submission" date="2022-08" db="EMBL/GenBank/DDBJ databases">
        <authorList>
            <consortium name="DOE Joint Genome Institute"/>
            <person name="Min B."/>
            <person name="Riley R."/>
            <person name="Sierra-Patev S."/>
            <person name="Naranjo-Ortiz M."/>
            <person name="Looney B."/>
            <person name="Konkel Z."/>
            <person name="Slot J.C."/>
            <person name="Sakamoto Y."/>
            <person name="Steenwyk J.L."/>
            <person name="Rokas A."/>
            <person name="Carro J."/>
            <person name="Camarero S."/>
            <person name="Ferreira P."/>
            <person name="Molpeceres G."/>
            <person name="Ruiz-Duenas F.J."/>
            <person name="Serrano A."/>
            <person name="Henrissat B."/>
            <person name="Drula E."/>
            <person name="Hughes K.W."/>
            <person name="Mata J.L."/>
            <person name="Ishikawa N.K."/>
            <person name="Vargas-Isla R."/>
            <person name="Ushijima S."/>
            <person name="Smith C.A."/>
            <person name="Ahrendt S."/>
            <person name="Andreopoulos W."/>
            <person name="He G."/>
            <person name="Labutti K."/>
            <person name="Lipzen A."/>
            <person name="Ng V."/>
            <person name="Sandor L."/>
            <person name="Barry K."/>
            <person name="Martinez A.T."/>
            <person name="Xiao Y."/>
            <person name="Gibbons J.G."/>
            <person name="Terashima K."/>
            <person name="Hibbett D.S."/>
            <person name="Grigoriev I.V."/>
        </authorList>
    </citation>
    <scope>NUCLEOTIDE SEQUENCE</scope>
    <source>
        <strain evidence="1">TFB7829</strain>
    </source>
</reference>
<organism evidence="1 2">
    <name type="scientific">Lentinula detonsa</name>
    <dbReference type="NCBI Taxonomy" id="2804962"/>
    <lineage>
        <taxon>Eukaryota</taxon>
        <taxon>Fungi</taxon>
        <taxon>Dikarya</taxon>
        <taxon>Basidiomycota</taxon>
        <taxon>Agaricomycotina</taxon>
        <taxon>Agaricomycetes</taxon>
        <taxon>Agaricomycetidae</taxon>
        <taxon>Agaricales</taxon>
        <taxon>Marasmiineae</taxon>
        <taxon>Omphalotaceae</taxon>
        <taxon>Lentinula</taxon>
    </lineage>
</organism>
<dbReference type="AlphaFoldDB" id="A0AA38PR25"/>
<comment type="caution">
    <text evidence="1">The sequence shown here is derived from an EMBL/GenBank/DDBJ whole genome shotgun (WGS) entry which is preliminary data.</text>
</comment>
<name>A0AA38PR25_9AGAR</name>